<reference evidence="2 3" key="1">
    <citation type="journal article" date="2014" name="Nature">
        <title>Sequential evolution of bacterial morphology by co-option of a developmental regulator.</title>
        <authorList>
            <person name="Jiang C."/>
            <person name="Brown P.J."/>
            <person name="Ducret A."/>
            <person name="Brun Y.V."/>
        </authorList>
    </citation>
    <scope>NUCLEOTIDE SEQUENCE [LARGE SCALE GENOMIC DNA]</scope>
    <source>
        <strain evidence="2 3">DSM 16100</strain>
    </source>
</reference>
<protein>
    <submittedName>
        <fullName evidence="2">Uncharacterized protein</fullName>
    </submittedName>
</protein>
<keyword evidence="3" id="KW-1185">Reference proteome</keyword>
<feature type="transmembrane region" description="Helical" evidence="1">
    <location>
        <begin position="122"/>
        <end position="140"/>
    </location>
</feature>
<dbReference type="RefSeq" id="WP_018079743.1">
    <property type="nucleotide sequence ID" value="NZ_AQWM01000001.1"/>
</dbReference>
<name>V4PZJ8_9CAUL</name>
<evidence type="ECO:0000313" key="3">
    <source>
        <dbReference type="Proteomes" id="UP000017837"/>
    </source>
</evidence>
<dbReference type="EMBL" id="AWGB01000006">
    <property type="protein sequence ID" value="ESQ93806.1"/>
    <property type="molecule type" value="Genomic_DNA"/>
</dbReference>
<keyword evidence="1" id="KW-0812">Transmembrane</keyword>
<keyword evidence="1" id="KW-1133">Transmembrane helix</keyword>
<sequence>MLKDIIARQDAEALRFKNRLVALFYLVIFVFAGIIVSYVIIYGDILYGDIRSDWYVPFFLTSGVVLFLPTVIISYRRRKSWLELPRLLLLSFTIPLFFLVAWEDVHCLWQQQFGDGRRAYEHSVNVMTYLAIYVSMTLYADVFKKPALSKQVTYDAIQPNRPVIEKRGPPA</sequence>
<dbReference type="Proteomes" id="UP000017837">
    <property type="component" value="Unassembled WGS sequence"/>
</dbReference>
<dbReference type="STRING" id="1121022.GCA_000376105_00056"/>
<feature type="transmembrane region" description="Helical" evidence="1">
    <location>
        <begin position="54"/>
        <end position="75"/>
    </location>
</feature>
<organism evidence="2 3">
    <name type="scientific">Asticcacaulis benevestitus DSM 16100 = ATCC BAA-896</name>
    <dbReference type="NCBI Taxonomy" id="1121022"/>
    <lineage>
        <taxon>Bacteria</taxon>
        <taxon>Pseudomonadati</taxon>
        <taxon>Pseudomonadota</taxon>
        <taxon>Alphaproteobacteria</taxon>
        <taxon>Caulobacterales</taxon>
        <taxon>Caulobacteraceae</taxon>
        <taxon>Asticcacaulis</taxon>
    </lineage>
</organism>
<gene>
    <name evidence="2" type="ORF">ABENE_03745</name>
</gene>
<accession>V4PZJ8</accession>
<dbReference type="AlphaFoldDB" id="V4PZJ8"/>
<keyword evidence="1" id="KW-0472">Membrane</keyword>
<proteinExistence type="predicted"/>
<comment type="caution">
    <text evidence="2">The sequence shown here is derived from an EMBL/GenBank/DDBJ whole genome shotgun (WGS) entry which is preliminary data.</text>
</comment>
<feature type="transmembrane region" description="Helical" evidence="1">
    <location>
        <begin position="20"/>
        <end position="42"/>
    </location>
</feature>
<evidence type="ECO:0000313" key="2">
    <source>
        <dbReference type="EMBL" id="ESQ93806.1"/>
    </source>
</evidence>
<evidence type="ECO:0000256" key="1">
    <source>
        <dbReference type="SAM" id="Phobius"/>
    </source>
</evidence>
<feature type="transmembrane region" description="Helical" evidence="1">
    <location>
        <begin position="87"/>
        <end position="102"/>
    </location>
</feature>